<dbReference type="Proteomes" id="UP000712600">
    <property type="component" value="Unassembled WGS sequence"/>
</dbReference>
<name>A0A8S9MUF8_BRACR</name>
<organism evidence="1 2">
    <name type="scientific">Brassica cretica</name>
    <name type="common">Mustard</name>
    <dbReference type="NCBI Taxonomy" id="69181"/>
    <lineage>
        <taxon>Eukaryota</taxon>
        <taxon>Viridiplantae</taxon>
        <taxon>Streptophyta</taxon>
        <taxon>Embryophyta</taxon>
        <taxon>Tracheophyta</taxon>
        <taxon>Spermatophyta</taxon>
        <taxon>Magnoliopsida</taxon>
        <taxon>eudicotyledons</taxon>
        <taxon>Gunneridae</taxon>
        <taxon>Pentapetalae</taxon>
        <taxon>rosids</taxon>
        <taxon>malvids</taxon>
        <taxon>Brassicales</taxon>
        <taxon>Brassicaceae</taxon>
        <taxon>Brassiceae</taxon>
        <taxon>Brassica</taxon>
    </lineage>
</organism>
<accession>A0A8S9MUF8</accession>
<proteinExistence type="predicted"/>
<dbReference type="EMBL" id="QGKX02002183">
    <property type="protein sequence ID" value="KAF3486363.1"/>
    <property type="molecule type" value="Genomic_DNA"/>
</dbReference>
<gene>
    <name evidence="1" type="ORF">F2Q69_00052582</name>
</gene>
<comment type="caution">
    <text evidence="1">The sequence shown here is derived from an EMBL/GenBank/DDBJ whole genome shotgun (WGS) entry which is preliminary data.</text>
</comment>
<evidence type="ECO:0000313" key="1">
    <source>
        <dbReference type="EMBL" id="KAF3486363.1"/>
    </source>
</evidence>
<dbReference type="AlphaFoldDB" id="A0A8S9MUF8"/>
<protein>
    <submittedName>
        <fullName evidence="1">Uncharacterized protein</fullName>
    </submittedName>
</protein>
<sequence>MTQEIIHPVFADLLTGEGIRVPQLIHYQSHQKVATGMVLLTLYRFRFSVDAHPHELKLSFVRVGPQNAKPTWSVG</sequence>
<evidence type="ECO:0000313" key="2">
    <source>
        <dbReference type="Proteomes" id="UP000712600"/>
    </source>
</evidence>
<reference evidence="1" key="1">
    <citation type="submission" date="2019-12" db="EMBL/GenBank/DDBJ databases">
        <title>Genome sequencing and annotation of Brassica cretica.</title>
        <authorList>
            <person name="Studholme D.J."/>
            <person name="Sarris P."/>
        </authorList>
    </citation>
    <scope>NUCLEOTIDE SEQUENCE</scope>
    <source>
        <strain evidence="1">PFS-109/04</strain>
        <tissue evidence="1">Leaf</tissue>
    </source>
</reference>